<organism evidence="1 2">
    <name type="scientific">Clostridium muellerianum</name>
    <dbReference type="NCBI Taxonomy" id="2716538"/>
    <lineage>
        <taxon>Bacteria</taxon>
        <taxon>Bacillati</taxon>
        <taxon>Bacillota</taxon>
        <taxon>Clostridia</taxon>
        <taxon>Eubacteriales</taxon>
        <taxon>Clostridiaceae</taxon>
        <taxon>Clostridium</taxon>
    </lineage>
</organism>
<protein>
    <recommendedName>
        <fullName evidence="3">Plasmid-related protein</fullName>
    </recommendedName>
</protein>
<comment type="caution">
    <text evidence="1">The sequence shown here is derived from an EMBL/GenBank/DDBJ whole genome shotgun (WGS) entry which is preliminary data.</text>
</comment>
<sequence>MENKILELLNQLVDGQDKTNDKLDRIEKKIDSVIEQTADLTEFRTETKDKLESIDSEVKGIRKDLNAVEIVTSKNWNDIATLKAVK</sequence>
<dbReference type="Proteomes" id="UP000537131">
    <property type="component" value="Unassembled WGS sequence"/>
</dbReference>
<keyword evidence="2" id="KW-1185">Reference proteome</keyword>
<reference evidence="1 2" key="2">
    <citation type="submission" date="2020-06" db="EMBL/GenBank/DDBJ databases">
        <title>Complete Genome Sequence of Clostridium muelleri sp. nov. P21T, an Acid-Alcohol Producing Acetogen Isolated from Old Hay.</title>
        <authorList>
            <person name="Duncan K.E."/>
            <person name="Tanner R.S."/>
        </authorList>
    </citation>
    <scope>NUCLEOTIDE SEQUENCE [LARGE SCALE GENOMIC DNA]</scope>
    <source>
        <strain evidence="1 2">P21</strain>
    </source>
</reference>
<accession>A0A7Y0HQG9</accession>
<reference evidence="1 2" key="1">
    <citation type="submission" date="2020-04" db="EMBL/GenBank/DDBJ databases">
        <authorList>
            <person name="Doyle D.A."/>
        </authorList>
    </citation>
    <scope>NUCLEOTIDE SEQUENCE [LARGE SCALE GENOMIC DNA]</scope>
    <source>
        <strain evidence="1 2">P21</strain>
    </source>
</reference>
<dbReference type="EMBL" id="JABBNI010000063">
    <property type="protein sequence ID" value="NMM65115.1"/>
    <property type="molecule type" value="Genomic_DNA"/>
</dbReference>
<dbReference type="AlphaFoldDB" id="A0A7Y0HQG9"/>
<evidence type="ECO:0000313" key="1">
    <source>
        <dbReference type="EMBL" id="NMM65115.1"/>
    </source>
</evidence>
<name>A0A7Y0HQG9_9CLOT</name>
<proteinExistence type="predicted"/>
<evidence type="ECO:0008006" key="3">
    <source>
        <dbReference type="Google" id="ProtNLM"/>
    </source>
</evidence>
<dbReference type="RefSeq" id="WP_169299705.1">
    <property type="nucleotide sequence ID" value="NZ_JABBNI010000063.1"/>
</dbReference>
<evidence type="ECO:0000313" key="2">
    <source>
        <dbReference type="Proteomes" id="UP000537131"/>
    </source>
</evidence>
<gene>
    <name evidence="1" type="ORF">HBE96_21250</name>
</gene>